<keyword evidence="4" id="KW-1185">Reference proteome</keyword>
<proteinExistence type="predicted"/>
<organism evidence="3 4">
    <name type="scientific">Desulfofustis glycolicus DSM 9705</name>
    <dbReference type="NCBI Taxonomy" id="1121409"/>
    <lineage>
        <taxon>Bacteria</taxon>
        <taxon>Pseudomonadati</taxon>
        <taxon>Thermodesulfobacteriota</taxon>
        <taxon>Desulfobulbia</taxon>
        <taxon>Desulfobulbales</taxon>
        <taxon>Desulfocapsaceae</taxon>
        <taxon>Desulfofustis</taxon>
    </lineage>
</organism>
<feature type="chain" id="PRO_5012477530" evidence="1">
    <location>
        <begin position="28"/>
        <end position="305"/>
    </location>
</feature>
<dbReference type="InterPro" id="IPR007160">
    <property type="entry name" value="DUF362"/>
</dbReference>
<dbReference type="AlphaFoldDB" id="A0A1M5WRC3"/>
<reference evidence="3 4" key="1">
    <citation type="submission" date="2016-11" db="EMBL/GenBank/DDBJ databases">
        <authorList>
            <person name="Jaros S."/>
            <person name="Januszkiewicz K."/>
            <person name="Wedrychowicz H."/>
        </authorList>
    </citation>
    <scope>NUCLEOTIDE SEQUENCE [LARGE SCALE GENOMIC DNA]</scope>
    <source>
        <strain evidence="3 4">DSM 9705</strain>
    </source>
</reference>
<dbReference type="Pfam" id="PF04015">
    <property type="entry name" value="DUF362"/>
    <property type="match status" value="1"/>
</dbReference>
<name>A0A1M5WRC3_9BACT</name>
<evidence type="ECO:0000256" key="1">
    <source>
        <dbReference type="SAM" id="SignalP"/>
    </source>
</evidence>
<feature type="signal peptide" evidence="1">
    <location>
        <begin position="1"/>
        <end position="27"/>
    </location>
</feature>
<sequence>MERRTFLRQLLLYSLGLSLSAPRFGVAATGAETTGAAELSLVSGADYSAVVRRALQLLGGMERFVRPGASVVVKPNIAWDRTPEYGATTHPLVVKTLVELALQAGAGEVRIFDHTCNEKRRCYVNSGIADIVGAMAERRVKLDYIDSRKFVEVKITGGRSLDSWEIYRDALTADCYINVPVAKHHGLSGLTLGLKNVMGVVGGNRGRLHHGLAQKLADLATVVRPTLTVIDATRLLLRNGPQGGRLEDVRQVDTVIASADPVAADAVATTLFGLEPERIETTVAAFQMGLGQMDPSRIHISEQRL</sequence>
<dbReference type="Proteomes" id="UP000184139">
    <property type="component" value="Unassembled WGS sequence"/>
</dbReference>
<dbReference type="STRING" id="1121409.SAMN02745124_02465"/>
<evidence type="ECO:0000313" key="4">
    <source>
        <dbReference type="Proteomes" id="UP000184139"/>
    </source>
</evidence>
<evidence type="ECO:0000313" key="3">
    <source>
        <dbReference type="EMBL" id="SHH89922.1"/>
    </source>
</evidence>
<protein>
    <submittedName>
        <fullName evidence="3">Uncharacterized conserved protein, DUF362 family</fullName>
    </submittedName>
</protein>
<accession>A0A1M5WRC3</accession>
<dbReference type="EMBL" id="FQXS01000014">
    <property type="protein sequence ID" value="SHH89922.1"/>
    <property type="molecule type" value="Genomic_DNA"/>
</dbReference>
<dbReference type="OrthoDB" id="9785671at2"/>
<feature type="domain" description="DUF362" evidence="2">
    <location>
        <begin position="71"/>
        <end position="269"/>
    </location>
</feature>
<evidence type="ECO:0000259" key="2">
    <source>
        <dbReference type="Pfam" id="PF04015"/>
    </source>
</evidence>
<dbReference type="RefSeq" id="WP_073376432.1">
    <property type="nucleotide sequence ID" value="NZ_FQXS01000014.1"/>
</dbReference>
<keyword evidence="1" id="KW-0732">Signal</keyword>
<gene>
    <name evidence="3" type="ORF">SAMN02745124_02465</name>
</gene>